<dbReference type="SUPFAM" id="SSF54593">
    <property type="entry name" value="Glyoxalase/Bleomycin resistance protein/Dihydroxybiphenyl dioxygenase"/>
    <property type="match status" value="1"/>
</dbReference>
<dbReference type="Proteomes" id="UP000199529">
    <property type="component" value="Unassembled WGS sequence"/>
</dbReference>
<reference evidence="3" key="1">
    <citation type="submission" date="2016-10" db="EMBL/GenBank/DDBJ databases">
        <authorList>
            <person name="Varghese N."/>
            <person name="Submissions S."/>
        </authorList>
    </citation>
    <scope>NUCLEOTIDE SEQUENCE [LARGE SCALE GENOMIC DNA]</scope>
    <source>
        <strain evidence="3">CGMCC 4.3530</strain>
    </source>
</reference>
<dbReference type="InterPro" id="IPR052164">
    <property type="entry name" value="Anthracycline_SecMetBiosynth"/>
</dbReference>
<proteinExistence type="predicted"/>
<dbReference type="EMBL" id="FNOK01000019">
    <property type="protein sequence ID" value="SDY07407.1"/>
    <property type="molecule type" value="Genomic_DNA"/>
</dbReference>
<accession>A0A1H3GWB7</accession>
<name>A0A1H3GWB7_9PSEU</name>
<dbReference type="AlphaFoldDB" id="A0A1H3GWB7"/>
<evidence type="ECO:0000259" key="1">
    <source>
        <dbReference type="PROSITE" id="PS51819"/>
    </source>
</evidence>
<dbReference type="Pfam" id="PF00903">
    <property type="entry name" value="Glyoxalase"/>
    <property type="match status" value="1"/>
</dbReference>
<dbReference type="CDD" id="cd07247">
    <property type="entry name" value="SgaA_N_like"/>
    <property type="match status" value="1"/>
</dbReference>
<dbReference type="InterPro" id="IPR029068">
    <property type="entry name" value="Glyas_Bleomycin-R_OHBP_Dase"/>
</dbReference>
<protein>
    <recommendedName>
        <fullName evidence="1">VOC domain-containing protein</fullName>
    </recommendedName>
</protein>
<dbReference type="Gene3D" id="3.10.180.10">
    <property type="entry name" value="2,3-Dihydroxybiphenyl 1,2-Dioxygenase, domain 1"/>
    <property type="match status" value="1"/>
</dbReference>
<dbReference type="RefSeq" id="WP_093267803.1">
    <property type="nucleotide sequence ID" value="NZ_FNOK01000019.1"/>
</dbReference>
<dbReference type="InterPro" id="IPR037523">
    <property type="entry name" value="VOC_core"/>
</dbReference>
<feature type="domain" description="VOC" evidence="1">
    <location>
        <begin position="3"/>
        <end position="121"/>
    </location>
</feature>
<dbReference type="InterPro" id="IPR004360">
    <property type="entry name" value="Glyas_Fos-R_dOase_dom"/>
</dbReference>
<dbReference type="STRING" id="418495.SAMN05216215_1019110"/>
<dbReference type="PANTHER" id="PTHR33993">
    <property type="entry name" value="GLYOXALASE-RELATED"/>
    <property type="match status" value="1"/>
</dbReference>
<gene>
    <name evidence="2" type="ORF">SAMN05216215_1019110</name>
</gene>
<dbReference type="PROSITE" id="PS51819">
    <property type="entry name" value="VOC"/>
    <property type="match status" value="1"/>
</dbReference>
<dbReference type="PANTHER" id="PTHR33993:SF2">
    <property type="entry name" value="VOC DOMAIN-CONTAINING PROTEIN"/>
    <property type="match status" value="1"/>
</dbReference>
<evidence type="ECO:0000313" key="2">
    <source>
        <dbReference type="EMBL" id="SDY07407.1"/>
    </source>
</evidence>
<dbReference type="OrthoDB" id="9793039at2"/>
<evidence type="ECO:0000313" key="3">
    <source>
        <dbReference type="Proteomes" id="UP000199529"/>
    </source>
</evidence>
<sequence length="126" mass="13781">MLRPVHFEIHAGDVDRARAFYSAVFGWRFQQWGDEQYWLIFTGEGPGIDGGLLPRKGTEPSDETPIAAFATTMEVADVDAMLSIVESAGGRVAMPRTALTGMGWVAYCRDTEGNVFGMFQADDLAS</sequence>
<keyword evidence="3" id="KW-1185">Reference proteome</keyword>
<organism evidence="2 3">
    <name type="scientific">Saccharopolyspora shandongensis</name>
    <dbReference type="NCBI Taxonomy" id="418495"/>
    <lineage>
        <taxon>Bacteria</taxon>
        <taxon>Bacillati</taxon>
        <taxon>Actinomycetota</taxon>
        <taxon>Actinomycetes</taxon>
        <taxon>Pseudonocardiales</taxon>
        <taxon>Pseudonocardiaceae</taxon>
        <taxon>Saccharopolyspora</taxon>
    </lineage>
</organism>